<dbReference type="PRINTS" id="PR00155">
    <property type="entry name" value="AMICYANIN"/>
</dbReference>
<evidence type="ECO:0000256" key="2">
    <source>
        <dbReference type="ARBA" id="ARBA00022448"/>
    </source>
</evidence>
<organism evidence="9 10">
    <name type="scientific">Methanoregula boonei (strain DSM 21154 / JCM 14090 / 6A8)</name>
    <dbReference type="NCBI Taxonomy" id="456442"/>
    <lineage>
        <taxon>Archaea</taxon>
        <taxon>Methanobacteriati</taxon>
        <taxon>Methanobacteriota</taxon>
        <taxon>Stenosarchaea group</taxon>
        <taxon>Methanomicrobia</taxon>
        <taxon>Methanomicrobiales</taxon>
        <taxon>Methanoregulaceae</taxon>
        <taxon>Methanoregula</taxon>
    </lineage>
</organism>
<evidence type="ECO:0000256" key="1">
    <source>
        <dbReference type="ARBA" id="ARBA00004418"/>
    </source>
</evidence>
<dbReference type="Gene3D" id="2.60.40.420">
    <property type="entry name" value="Cupredoxins - blue copper proteins"/>
    <property type="match status" value="1"/>
</dbReference>
<gene>
    <name evidence="9" type="ordered locus">Mboo_2424</name>
</gene>
<dbReference type="PROSITE" id="PS51257">
    <property type="entry name" value="PROKAR_LIPOPROTEIN"/>
    <property type="match status" value="1"/>
</dbReference>
<sequence precursor="true">MKYMVILCAVAVAFLIVSGCSQIFPPLPSQASPAAQTPVPGTTVTAVDTSAAVVAGTPVPATTSGSSENTVIIQKMAFVPSTITVSVGTLVHWVNKDTVTHSVLFPASAHLSTFALSPGQAFSAKFTTPGVYNYTCAIYSSMQGTVIVTP</sequence>
<keyword evidence="2" id="KW-0813">Transport</keyword>
<evidence type="ECO:0000256" key="4">
    <source>
        <dbReference type="ARBA" id="ARBA00022764"/>
    </source>
</evidence>
<dbReference type="STRING" id="456442.Mboo_2424"/>
<dbReference type="PANTHER" id="PTHR36507:SF1">
    <property type="entry name" value="BLL1555 PROTEIN"/>
    <property type="match status" value="1"/>
</dbReference>
<comment type="cofactor">
    <cofactor evidence="7">
        <name>Cu cation</name>
        <dbReference type="ChEBI" id="CHEBI:23378"/>
    </cofactor>
    <text evidence="7">Binds 1 copper ion per subunit.</text>
</comment>
<keyword evidence="10" id="KW-1185">Reference proteome</keyword>
<dbReference type="SUPFAM" id="SSF49503">
    <property type="entry name" value="Cupredoxins"/>
    <property type="match status" value="1"/>
</dbReference>
<keyword evidence="4" id="KW-0574">Periplasm</keyword>
<feature type="binding site" evidence="7">
    <location>
        <position position="136"/>
    </location>
    <ligand>
        <name>Cu cation</name>
        <dbReference type="ChEBI" id="CHEBI:23378"/>
    </ligand>
</feature>
<evidence type="ECO:0000313" key="9">
    <source>
        <dbReference type="EMBL" id="ABS56938.1"/>
    </source>
</evidence>
<keyword evidence="6 7" id="KW-0186">Copper</keyword>
<evidence type="ECO:0000313" key="10">
    <source>
        <dbReference type="Proteomes" id="UP000002408"/>
    </source>
</evidence>
<evidence type="ECO:0000259" key="8">
    <source>
        <dbReference type="Pfam" id="PF00127"/>
    </source>
</evidence>
<dbReference type="InterPro" id="IPR008972">
    <property type="entry name" value="Cupredoxin"/>
</dbReference>
<dbReference type="GO" id="GO:0005507">
    <property type="term" value="F:copper ion binding"/>
    <property type="evidence" value="ECO:0007669"/>
    <property type="project" value="InterPro"/>
</dbReference>
<dbReference type="GO" id="GO:0042597">
    <property type="term" value="C:periplasmic space"/>
    <property type="evidence" value="ECO:0007669"/>
    <property type="project" value="UniProtKB-SubCell"/>
</dbReference>
<feature type="binding site" evidence="7">
    <location>
        <position position="101"/>
    </location>
    <ligand>
        <name>Cu cation</name>
        <dbReference type="ChEBI" id="CHEBI:23378"/>
    </ligand>
</feature>
<evidence type="ECO:0000256" key="5">
    <source>
        <dbReference type="ARBA" id="ARBA00022982"/>
    </source>
</evidence>
<dbReference type="eggNOG" id="arCOG02929">
    <property type="taxonomic scope" value="Archaea"/>
</dbReference>
<dbReference type="OrthoDB" id="11836at2157"/>
<evidence type="ECO:0000256" key="6">
    <source>
        <dbReference type="ARBA" id="ARBA00023008"/>
    </source>
</evidence>
<keyword evidence="5" id="KW-0249">Electron transport</keyword>
<keyword evidence="3 7" id="KW-0479">Metal-binding</keyword>
<dbReference type="InterPro" id="IPR002386">
    <property type="entry name" value="Amicyanin/Pseudoazurin"/>
</dbReference>
<reference evidence="10" key="1">
    <citation type="journal article" date="2015" name="Microbiology">
        <title>Genome of Methanoregula boonei 6A8 reveals adaptations to oligotrophic peatland environments.</title>
        <authorList>
            <person name="Braeuer S."/>
            <person name="Cadillo-Quiroz H."/>
            <person name="Kyrpides N."/>
            <person name="Woyke T."/>
            <person name="Goodwin L."/>
            <person name="Detter C."/>
            <person name="Podell S."/>
            <person name="Yavitt J.B."/>
            <person name="Zinder S.H."/>
        </authorList>
    </citation>
    <scope>NUCLEOTIDE SEQUENCE [LARGE SCALE GENOMIC DNA]</scope>
    <source>
        <strain evidence="10">DSM 21154 / JCM 14090 / 6A8</strain>
    </source>
</reference>
<evidence type="ECO:0000256" key="3">
    <source>
        <dbReference type="ARBA" id="ARBA00022723"/>
    </source>
</evidence>
<dbReference type="InterPro" id="IPR000923">
    <property type="entry name" value="BlueCu_1"/>
</dbReference>
<dbReference type="GeneID" id="25393964"/>
<dbReference type="PANTHER" id="PTHR36507">
    <property type="entry name" value="BLL1555 PROTEIN"/>
    <property type="match status" value="1"/>
</dbReference>
<dbReference type="Pfam" id="PF00127">
    <property type="entry name" value="Copper-bind"/>
    <property type="match status" value="1"/>
</dbReference>
<protein>
    <submittedName>
        <fullName evidence="9">Blue (Type 1) copper domain protein</fullName>
    </submittedName>
</protein>
<dbReference type="AlphaFoldDB" id="A7IB27"/>
<dbReference type="KEGG" id="mbn:Mboo_2424"/>
<dbReference type="RefSeq" id="WP_012108001.1">
    <property type="nucleotide sequence ID" value="NC_009712.1"/>
</dbReference>
<name>A7IB27_METB6</name>
<dbReference type="InterPro" id="IPR052721">
    <property type="entry name" value="ET_Amicyanin"/>
</dbReference>
<dbReference type="GO" id="GO:0009055">
    <property type="term" value="F:electron transfer activity"/>
    <property type="evidence" value="ECO:0007669"/>
    <property type="project" value="InterPro"/>
</dbReference>
<accession>A7IB27</accession>
<comment type="subcellular location">
    <subcellularLocation>
        <location evidence="1">Periplasm</location>
    </subcellularLocation>
</comment>
<proteinExistence type="predicted"/>
<dbReference type="HOGENOM" id="CLU_084115_2_0_2"/>
<dbReference type="EMBL" id="CP000780">
    <property type="protein sequence ID" value="ABS56938.1"/>
    <property type="molecule type" value="Genomic_DNA"/>
</dbReference>
<feature type="domain" description="Blue (type 1) copper" evidence="8">
    <location>
        <begin position="69"/>
        <end position="148"/>
    </location>
</feature>
<evidence type="ECO:0000256" key="7">
    <source>
        <dbReference type="PIRSR" id="PIRSR602386-1"/>
    </source>
</evidence>
<dbReference type="Proteomes" id="UP000002408">
    <property type="component" value="Chromosome"/>
</dbReference>